<dbReference type="AlphaFoldDB" id="A0A8J7PHH6"/>
<organism evidence="4 5">
    <name type="scientific">Candidatus Obscuribacter phosphatis</name>
    <dbReference type="NCBI Taxonomy" id="1906157"/>
    <lineage>
        <taxon>Bacteria</taxon>
        <taxon>Bacillati</taxon>
        <taxon>Candidatus Melainabacteria</taxon>
        <taxon>Candidatus Obscuribacterales</taxon>
        <taxon>Candidatus Obscuribacteraceae</taxon>
        <taxon>Candidatus Obscuribacter</taxon>
    </lineage>
</organism>
<evidence type="ECO:0000313" key="5">
    <source>
        <dbReference type="Proteomes" id="UP000664277"/>
    </source>
</evidence>
<gene>
    <name evidence="4" type="ORF">J0M35_05695</name>
</gene>
<name>A0A8J7PHH6_9BACT</name>
<comment type="caution">
    <text evidence="4">The sequence shown here is derived from an EMBL/GenBank/DDBJ whole genome shotgun (WGS) entry which is preliminary data.</text>
</comment>
<reference evidence="4" key="1">
    <citation type="submission" date="2021-02" db="EMBL/GenBank/DDBJ databases">
        <title>Genome-Resolved Metagenomics of a Microbial Community Performing Photosynthetic Biological Nutrient Removal.</title>
        <authorList>
            <person name="Mcdaniel E.A."/>
        </authorList>
    </citation>
    <scope>NUCLEOTIDE SEQUENCE</scope>
    <source>
        <strain evidence="4">UWPOB_OBS1</strain>
    </source>
</reference>
<dbReference type="PROSITE" id="PS00455">
    <property type="entry name" value="AMP_BINDING"/>
    <property type="match status" value="1"/>
</dbReference>
<dbReference type="GO" id="GO:0006631">
    <property type="term" value="P:fatty acid metabolic process"/>
    <property type="evidence" value="ECO:0007669"/>
    <property type="project" value="TreeGrafter"/>
</dbReference>
<feature type="domain" description="AMP-dependent synthetase/ligase" evidence="3">
    <location>
        <begin position="14"/>
        <end position="297"/>
    </location>
</feature>
<dbReference type="PANTHER" id="PTHR43201:SF5">
    <property type="entry name" value="MEDIUM-CHAIN ACYL-COA LIGASE ACSF2, MITOCHONDRIAL"/>
    <property type="match status" value="1"/>
</dbReference>
<evidence type="ECO:0000259" key="3">
    <source>
        <dbReference type="Pfam" id="PF00501"/>
    </source>
</evidence>
<comment type="similarity">
    <text evidence="1">Belongs to the ATP-dependent AMP-binding enzyme family.</text>
</comment>
<dbReference type="PANTHER" id="PTHR43201">
    <property type="entry name" value="ACYL-COA SYNTHETASE"/>
    <property type="match status" value="1"/>
</dbReference>
<dbReference type="InterPro" id="IPR000873">
    <property type="entry name" value="AMP-dep_synth/lig_dom"/>
</dbReference>
<sequence length="461" mass="50249">MNIFDVLCERAVLGDRIAIATASGAISYRELYERVKAYVKWLNGKEVIKRGDRVVLAIKPSIDFYVALMALAGIGAEAVLIEPSDLGRAMRCLQFAKPQFILLGLRLLLPLYRDKQQDAPAAKNSPMALMTFTSGTSGGIKAIERSHDFLMKQAEILEKTLELGQSKIVLTTLPVFVLANLRAGLTSIYASRTDMKLPRAIVSKVLALEPDKIICAPQFAQMLAKSGDTASLLKDKHVIVGGAPLYAPVAAAIRHYCRRLTLVYGSSEAEPISHLEIDENFLPELYKAAKEGRGLPCGNIDRAVQLIILPLGSFEKYQQMSAAARLEKAPPAVDSEIGELLVAGIHVNKAYFMGIGEAENKLAIGETVFHRTGDTGYLKDGRLYLTGRKDSPWSHVVESFASLDSAVKRSAYLGTESKLLVEPFRGAILSAATRKHLAKANIAIEYTKLAVDARHGSKVLT</sequence>
<evidence type="ECO:0000313" key="4">
    <source>
        <dbReference type="EMBL" id="MBN8659835.1"/>
    </source>
</evidence>
<dbReference type="SUPFAM" id="SSF56801">
    <property type="entry name" value="Acetyl-CoA synthetase-like"/>
    <property type="match status" value="1"/>
</dbReference>
<evidence type="ECO:0000256" key="1">
    <source>
        <dbReference type="ARBA" id="ARBA00006432"/>
    </source>
</evidence>
<dbReference type="EMBL" id="JAFLCK010000005">
    <property type="protein sequence ID" value="MBN8659835.1"/>
    <property type="molecule type" value="Genomic_DNA"/>
</dbReference>
<dbReference type="Proteomes" id="UP000664277">
    <property type="component" value="Unassembled WGS sequence"/>
</dbReference>
<proteinExistence type="inferred from homology"/>
<dbReference type="Gene3D" id="3.40.50.12780">
    <property type="entry name" value="N-terminal domain of ligase-like"/>
    <property type="match status" value="1"/>
</dbReference>
<dbReference type="InterPro" id="IPR042099">
    <property type="entry name" value="ANL_N_sf"/>
</dbReference>
<evidence type="ECO:0000256" key="2">
    <source>
        <dbReference type="ARBA" id="ARBA00022598"/>
    </source>
</evidence>
<keyword evidence="2" id="KW-0436">Ligase</keyword>
<accession>A0A8J7PHH6</accession>
<protein>
    <submittedName>
        <fullName evidence="4">AMP-binding protein</fullName>
    </submittedName>
</protein>
<dbReference type="InterPro" id="IPR020845">
    <property type="entry name" value="AMP-binding_CS"/>
</dbReference>
<dbReference type="Pfam" id="PF00501">
    <property type="entry name" value="AMP-binding"/>
    <property type="match status" value="1"/>
</dbReference>
<dbReference type="GO" id="GO:0031956">
    <property type="term" value="F:medium-chain fatty acid-CoA ligase activity"/>
    <property type="evidence" value="ECO:0007669"/>
    <property type="project" value="TreeGrafter"/>
</dbReference>